<dbReference type="GO" id="GO:0016787">
    <property type="term" value="F:hydrolase activity"/>
    <property type="evidence" value="ECO:0007669"/>
    <property type="project" value="UniProtKB-KW"/>
</dbReference>
<dbReference type="Pfam" id="PF20434">
    <property type="entry name" value="BD-FAE"/>
    <property type="match status" value="1"/>
</dbReference>
<dbReference type="InterPro" id="IPR029058">
    <property type="entry name" value="AB_hydrolase_fold"/>
</dbReference>
<protein>
    <submittedName>
        <fullName evidence="3">Alpha/beta hydrolase</fullName>
    </submittedName>
</protein>
<name>A0A2W4YW29_9SPHN</name>
<dbReference type="InterPro" id="IPR049492">
    <property type="entry name" value="BD-FAE-like_dom"/>
</dbReference>
<evidence type="ECO:0000259" key="2">
    <source>
        <dbReference type="Pfam" id="PF20434"/>
    </source>
</evidence>
<dbReference type="EMBL" id="QFMX01000006">
    <property type="protein sequence ID" value="PZO74290.1"/>
    <property type="molecule type" value="Genomic_DNA"/>
</dbReference>
<reference evidence="3 4" key="1">
    <citation type="submission" date="2017-08" db="EMBL/GenBank/DDBJ databases">
        <title>Infants hospitalized years apart are colonized by the same room-sourced microbial strains.</title>
        <authorList>
            <person name="Brooks B."/>
            <person name="Olm M.R."/>
            <person name="Firek B.A."/>
            <person name="Baker R."/>
            <person name="Thomas B.C."/>
            <person name="Morowitz M.J."/>
            <person name="Banfield J.F."/>
        </authorList>
    </citation>
    <scope>NUCLEOTIDE SEQUENCE [LARGE SCALE GENOMIC DNA]</scope>
    <source>
        <strain evidence="3">S2_018_000_R3_119</strain>
    </source>
</reference>
<evidence type="ECO:0000313" key="4">
    <source>
        <dbReference type="Proteomes" id="UP000249555"/>
    </source>
</evidence>
<evidence type="ECO:0000256" key="1">
    <source>
        <dbReference type="ARBA" id="ARBA00022801"/>
    </source>
</evidence>
<dbReference type="InterPro" id="IPR050300">
    <property type="entry name" value="GDXG_lipolytic_enzyme"/>
</dbReference>
<feature type="domain" description="BD-FAE-like" evidence="2">
    <location>
        <begin position="56"/>
        <end position="244"/>
    </location>
</feature>
<dbReference type="Gene3D" id="3.40.50.1820">
    <property type="entry name" value="alpha/beta hydrolase"/>
    <property type="match status" value="1"/>
</dbReference>
<organism evidence="3 4">
    <name type="scientific">Sphingomonas taxi</name>
    <dbReference type="NCBI Taxonomy" id="1549858"/>
    <lineage>
        <taxon>Bacteria</taxon>
        <taxon>Pseudomonadati</taxon>
        <taxon>Pseudomonadota</taxon>
        <taxon>Alphaproteobacteria</taxon>
        <taxon>Sphingomonadales</taxon>
        <taxon>Sphingomonadaceae</taxon>
        <taxon>Sphingomonas</taxon>
    </lineage>
</organism>
<dbReference type="Proteomes" id="UP000249555">
    <property type="component" value="Unassembled WGS sequence"/>
</dbReference>
<gene>
    <name evidence="3" type="ORF">DI640_07935</name>
</gene>
<proteinExistence type="predicted"/>
<dbReference type="SUPFAM" id="SSF53474">
    <property type="entry name" value="alpha/beta-Hydrolases"/>
    <property type="match status" value="1"/>
</dbReference>
<dbReference type="PANTHER" id="PTHR48081">
    <property type="entry name" value="AB HYDROLASE SUPERFAMILY PROTEIN C4A8.06C"/>
    <property type="match status" value="1"/>
</dbReference>
<comment type="caution">
    <text evidence="3">The sequence shown here is derived from an EMBL/GenBank/DDBJ whole genome shotgun (WGS) entry which is preliminary data.</text>
</comment>
<accession>A0A2W4YW29</accession>
<evidence type="ECO:0000313" key="3">
    <source>
        <dbReference type="EMBL" id="PZO74290.1"/>
    </source>
</evidence>
<dbReference type="PANTHER" id="PTHR48081:SF9">
    <property type="entry name" value="CARBOXYLESTERASE"/>
    <property type="match status" value="1"/>
</dbReference>
<dbReference type="AlphaFoldDB" id="A0A2W4YW29"/>
<sequence length="310" mass="32925">MKRAAIVIALIVILIAGTAFTAGPGTLSVLDGVMGGGRGTARVREGVPFGTHGQKLDVWRPSGGAKTGLPVLIFWYGGGWVHGSRGAYAFAARAYAKAGYVVVVPDYRKVPDVRFPAFLQDGAEAVKWTRDHIAQSGGDPNRIAVAGHSAGAYTVAMLTLDQRWLKAEGVDPRIIRAAVGLCGPYDFYPFTAKRAIDAMQGAADPVMTQPIHFARADAPPMLLITAGDDTQVKPHNAINLTARLKALGAPVTHIDYPGLSHENVAMALSKPFRGKAPVLADSVAFLNRAMPPPPVILTKVRSQSHEGRRP</sequence>
<keyword evidence="1 3" id="KW-0378">Hydrolase</keyword>